<keyword evidence="3" id="KW-1185">Reference proteome</keyword>
<feature type="compositionally biased region" description="Low complexity" evidence="1">
    <location>
        <begin position="30"/>
        <end position="78"/>
    </location>
</feature>
<dbReference type="EMBL" id="JAQQBS010000002">
    <property type="protein sequence ID" value="KAK0174089.1"/>
    <property type="molecule type" value="Genomic_DNA"/>
</dbReference>
<comment type="caution">
    <text evidence="2">The sequence shown here is derived from an EMBL/GenBank/DDBJ whole genome shotgun (WGS) entry which is preliminary data.</text>
</comment>
<reference evidence="2" key="2">
    <citation type="submission" date="2023-03" db="EMBL/GenBank/DDBJ databases">
        <authorList>
            <person name="Inwood S.N."/>
            <person name="Skelly J.G."/>
            <person name="Guhlin J."/>
            <person name="Harrop T.W.R."/>
            <person name="Goldson S.G."/>
            <person name="Dearden P.K."/>
        </authorList>
    </citation>
    <scope>NUCLEOTIDE SEQUENCE</scope>
    <source>
        <strain evidence="2">Irish</strain>
        <tissue evidence="2">Whole body</tissue>
    </source>
</reference>
<evidence type="ECO:0000313" key="2">
    <source>
        <dbReference type="EMBL" id="KAK0174089.1"/>
    </source>
</evidence>
<reference evidence="2" key="1">
    <citation type="journal article" date="2023" name="bioRxiv">
        <title>Scaffold-level genome assemblies of two parasitoid biocontrol wasps reveal the parthenogenesis mechanism and an associated novel virus.</title>
        <authorList>
            <person name="Inwood S."/>
            <person name="Skelly J."/>
            <person name="Guhlin J."/>
            <person name="Harrop T."/>
            <person name="Goldson S."/>
            <person name="Dearden P."/>
        </authorList>
    </citation>
    <scope>NUCLEOTIDE SEQUENCE</scope>
    <source>
        <strain evidence="2">Irish</strain>
        <tissue evidence="2">Whole body</tissue>
    </source>
</reference>
<evidence type="ECO:0000256" key="1">
    <source>
        <dbReference type="SAM" id="MobiDB-lite"/>
    </source>
</evidence>
<proteinExistence type="predicted"/>
<feature type="region of interest" description="Disordered" evidence="1">
    <location>
        <begin position="26"/>
        <end position="78"/>
    </location>
</feature>
<feature type="non-terminal residue" evidence="2">
    <location>
        <position position="93"/>
    </location>
</feature>
<organism evidence="2 3">
    <name type="scientific">Microctonus aethiopoides</name>
    <dbReference type="NCBI Taxonomy" id="144406"/>
    <lineage>
        <taxon>Eukaryota</taxon>
        <taxon>Metazoa</taxon>
        <taxon>Ecdysozoa</taxon>
        <taxon>Arthropoda</taxon>
        <taxon>Hexapoda</taxon>
        <taxon>Insecta</taxon>
        <taxon>Pterygota</taxon>
        <taxon>Neoptera</taxon>
        <taxon>Endopterygota</taxon>
        <taxon>Hymenoptera</taxon>
        <taxon>Apocrita</taxon>
        <taxon>Ichneumonoidea</taxon>
        <taxon>Braconidae</taxon>
        <taxon>Euphorinae</taxon>
        <taxon>Microctonus</taxon>
    </lineage>
</organism>
<gene>
    <name evidence="2" type="ORF">PV328_007202</name>
</gene>
<dbReference type="Proteomes" id="UP001168990">
    <property type="component" value="Unassembled WGS sequence"/>
</dbReference>
<accession>A0AA39FQR3</accession>
<sequence length="93" mass="10401">MPFQSAMMFHRDNRLDDAIKADCHQAPLISTNNNSSNSNNSDNSHSNNNSDNSNTNNNNNDININSSSNSNKSDSSNKQIIIMTHLCIHRILR</sequence>
<evidence type="ECO:0000313" key="3">
    <source>
        <dbReference type="Proteomes" id="UP001168990"/>
    </source>
</evidence>
<name>A0AA39FQR3_9HYME</name>
<protein>
    <submittedName>
        <fullName evidence="2">Uncharacterized protein</fullName>
    </submittedName>
</protein>
<dbReference type="AlphaFoldDB" id="A0AA39FQR3"/>